<comment type="caution">
    <text evidence="21">The sequence shown here is derived from an EMBL/GenBank/DDBJ whole genome shotgun (WGS) entry which is preliminary data.</text>
</comment>
<evidence type="ECO:0000256" key="18">
    <source>
        <dbReference type="SAM" id="SignalP"/>
    </source>
</evidence>
<keyword evidence="6 15" id="KW-0812">Transmembrane</keyword>
<comment type="subcellular location">
    <subcellularLocation>
        <location evidence="15">Cell membrane</location>
        <topology evidence="15">Multi-pass membrane protein</topology>
    </subcellularLocation>
    <subcellularLocation>
        <location evidence="2">Membrane</location>
        <topology evidence="2">Multi-pass membrane protein</topology>
    </subcellularLocation>
</comment>
<comment type="similarity">
    <text evidence="3 15">Belongs to the cytochrome c oxidase subunit 2 family.</text>
</comment>
<dbReference type="OrthoDB" id="9781261at2"/>
<dbReference type="PROSITE" id="PS00078">
    <property type="entry name" value="COX2"/>
    <property type="match status" value="1"/>
</dbReference>
<dbReference type="Gene3D" id="1.10.287.90">
    <property type="match status" value="1"/>
</dbReference>
<dbReference type="Pfam" id="PF00116">
    <property type="entry name" value="COX2"/>
    <property type="match status" value="1"/>
</dbReference>
<dbReference type="InterPro" id="IPR001505">
    <property type="entry name" value="Copper_CuA"/>
</dbReference>
<evidence type="ECO:0000256" key="1">
    <source>
        <dbReference type="ARBA" id="ARBA00001971"/>
    </source>
</evidence>
<proteinExistence type="inferred from homology"/>
<keyword evidence="11 16" id="KW-0186">Copper</keyword>
<feature type="chain" id="PRO_5020830530" description="Cytochrome c oxidase subunit 2" evidence="18">
    <location>
        <begin position="19"/>
        <end position="289"/>
    </location>
</feature>
<dbReference type="Proteomes" id="UP000292781">
    <property type="component" value="Unassembled WGS sequence"/>
</dbReference>
<keyword evidence="22" id="KW-1185">Reference proteome</keyword>
<dbReference type="PANTHER" id="PTHR22888:SF9">
    <property type="entry name" value="CYTOCHROME C OXIDASE SUBUNIT 2"/>
    <property type="match status" value="1"/>
</dbReference>
<evidence type="ECO:0000259" key="20">
    <source>
        <dbReference type="PROSITE" id="PS50999"/>
    </source>
</evidence>
<dbReference type="InterPro" id="IPR011759">
    <property type="entry name" value="Cyt_c_oxidase_su2_TM_dom"/>
</dbReference>
<evidence type="ECO:0000256" key="15">
    <source>
        <dbReference type="RuleBase" id="RU000456"/>
    </source>
</evidence>
<dbReference type="GO" id="GO:0016491">
    <property type="term" value="F:oxidoreductase activity"/>
    <property type="evidence" value="ECO:0007669"/>
    <property type="project" value="UniProtKB-KW"/>
</dbReference>
<dbReference type="GO" id="GO:0005507">
    <property type="term" value="F:copper ion binding"/>
    <property type="evidence" value="ECO:0007669"/>
    <property type="project" value="InterPro"/>
</dbReference>
<dbReference type="SUPFAM" id="SSF49503">
    <property type="entry name" value="Cupredoxins"/>
    <property type="match status" value="1"/>
</dbReference>
<organism evidence="21 22">
    <name type="scientific">Siculibacillus lacustris</name>
    <dbReference type="NCBI Taxonomy" id="1549641"/>
    <lineage>
        <taxon>Bacteria</taxon>
        <taxon>Pseudomonadati</taxon>
        <taxon>Pseudomonadota</taxon>
        <taxon>Alphaproteobacteria</taxon>
        <taxon>Hyphomicrobiales</taxon>
        <taxon>Ancalomicrobiaceae</taxon>
        <taxon>Siculibacillus</taxon>
    </lineage>
</organism>
<dbReference type="PRINTS" id="PR01166">
    <property type="entry name" value="CYCOXIDASEII"/>
</dbReference>
<dbReference type="SUPFAM" id="SSF81464">
    <property type="entry name" value="Cytochrome c oxidase subunit II-like, transmembrane region"/>
    <property type="match status" value="1"/>
</dbReference>
<feature type="domain" description="Cytochrome oxidase subunit II copper A binding" evidence="19">
    <location>
        <begin position="123"/>
        <end position="263"/>
    </location>
</feature>
<evidence type="ECO:0000256" key="14">
    <source>
        <dbReference type="ARBA" id="ARBA00047816"/>
    </source>
</evidence>
<feature type="domain" description="Cytochrome oxidase subunit II transmembrane region profile" evidence="20">
    <location>
        <begin position="27"/>
        <end position="122"/>
    </location>
</feature>
<evidence type="ECO:0000256" key="8">
    <source>
        <dbReference type="ARBA" id="ARBA00022967"/>
    </source>
</evidence>
<keyword evidence="7 16" id="KW-0479">Metal-binding</keyword>
<dbReference type="EMBL" id="SJFN01000029">
    <property type="protein sequence ID" value="TBW34996.1"/>
    <property type="molecule type" value="Genomic_DNA"/>
</dbReference>
<evidence type="ECO:0000313" key="21">
    <source>
        <dbReference type="EMBL" id="TBW34996.1"/>
    </source>
</evidence>
<evidence type="ECO:0000256" key="12">
    <source>
        <dbReference type="ARBA" id="ARBA00023136"/>
    </source>
</evidence>
<dbReference type="FunFam" id="2.60.40.420:FF:000001">
    <property type="entry name" value="Cytochrome c oxidase subunit 2"/>
    <property type="match status" value="1"/>
</dbReference>
<dbReference type="GO" id="GO:0004129">
    <property type="term" value="F:cytochrome-c oxidase activity"/>
    <property type="evidence" value="ECO:0007669"/>
    <property type="project" value="UniProtKB-EC"/>
</dbReference>
<dbReference type="Pfam" id="PF02790">
    <property type="entry name" value="COX2_TM"/>
    <property type="match status" value="1"/>
</dbReference>
<evidence type="ECO:0000256" key="9">
    <source>
        <dbReference type="ARBA" id="ARBA00022982"/>
    </source>
</evidence>
<evidence type="ECO:0000256" key="7">
    <source>
        <dbReference type="ARBA" id="ARBA00022723"/>
    </source>
</evidence>
<evidence type="ECO:0000256" key="5">
    <source>
        <dbReference type="ARBA" id="ARBA00022660"/>
    </source>
</evidence>
<dbReference type="InterPro" id="IPR002429">
    <property type="entry name" value="CcO_II-like_C"/>
</dbReference>
<dbReference type="PROSITE" id="PS50999">
    <property type="entry name" value="COX2_TM"/>
    <property type="match status" value="1"/>
</dbReference>
<feature type="transmembrane region" description="Helical" evidence="17">
    <location>
        <begin position="49"/>
        <end position="73"/>
    </location>
</feature>
<evidence type="ECO:0000259" key="19">
    <source>
        <dbReference type="PROSITE" id="PS50857"/>
    </source>
</evidence>
<evidence type="ECO:0000256" key="3">
    <source>
        <dbReference type="ARBA" id="ARBA00007866"/>
    </source>
</evidence>
<comment type="catalytic activity">
    <reaction evidence="14 16">
        <text>4 Fe(II)-[cytochrome c] + O2 + 8 H(+)(in) = 4 Fe(III)-[cytochrome c] + 2 H2O + 4 H(+)(out)</text>
        <dbReference type="Rhea" id="RHEA:11436"/>
        <dbReference type="Rhea" id="RHEA-COMP:10350"/>
        <dbReference type="Rhea" id="RHEA-COMP:14399"/>
        <dbReference type="ChEBI" id="CHEBI:15377"/>
        <dbReference type="ChEBI" id="CHEBI:15378"/>
        <dbReference type="ChEBI" id="CHEBI:15379"/>
        <dbReference type="ChEBI" id="CHEBI:29033"/>
        <dbReference type="ChEBI" id="CHEBI:29034"/>
        <dbReference type="EC" id="7.1.1.9"/>
    </reaction>
</comment>
<sequence>MRRVGVVAALAAGAGVFAATVPAAANQPVPWQMGMQPAATAVHDHIHSFAAFTFWIIVPITLFVAGLLAYVAIRFNAKSNPVPSRTTHHTGLEVAWTLIPILILVALAIPSFRLLYEEVVIPPSDLTIKVTGYQWYWGYEYTGLISDKQKPVTFDSVMLEDAKRKDPIRQPRLLAVDNEVVVPVGKVVRLQLTGADVIHSWAMPSFGVKMDAEPGRLNETWFKAERPGVYYGQCSELCGRDHAFMPITVHVVTAEQYAGWAEAARHDLDDAYRRLAAAVASDATRLATR</sequence>
<keyword evidence="5 15" id="KW-0679">Respiratory chain</keyword>
<keyword evidence="10 17" id="KW-1133">Transmembrane helix</keyword>
<keyword evidence="8" id="KW-1278">Translocase</keyword>
<gene>
    <name evidence="21" type="primary">coxB</name>
    <name evidence="21" type="ORF">EYW49_17055</name>
</gene>
<evidence type="ECO:0000256" key="16">
    <source>
        <dbReference type="RuleBase" id="RU004024"/>
    </source>
</evidence>
<protein>
    <recommendedName>
        <fullName evidence="16">Cytochrome c oxidase subunit 2</fullName>
        <ecNumber evidence="16">7.1.1.9</ecNumber>
    </recommendedName>
</protein>
<name>A0A4Q9VIE5_9HYPH</name>
<dbReference type="InterPro" id="IPR014222">
    <property type="entry name" value="Cyt_c_oxidase_su2"/>
</dbReference>
<evidence type="ECO:0000256" key="2">
    <source>
        <dbReference type="ARBA" id="ARBA00004141"/>
    </source>
</evidence>
<dbReference type="PROSITE" id="PS50857">
    <property type="entry name" value="COX2_CUA"/>
    <property type="match status" value="1"/>
</dbReference>
<feature type="signal peptide" evidence="18">
    <location>
        <begin position="1"/>
        <end position="18"/>
    </location>
</feature>
<dbReference type="InterPro" id="IPR045187">
    <property type="entry name" value="CcO_II"/>
</dbReference>
<dbReference type="PANTHER" id="PTHR22888">
    <property type="entry name" value="CYTOCHROME C OXIDASE, SUBUNIT II"/>
    <property type="match status" value="1"/>
</dbReference>
<dbReference type="InterPro" id="IPR036257">
    <property type="entry name" value="Cyt_c_oxidase_su2_TM_sf"/>
</dbReference>
<evidence type="ECO:0000256" key="6">
    <source>
        <dbReference type="ARBA" id="ARBA00022692"/>
    </source>
</evidence>
<evidence type="ECO:0000313" key="22">
    <source>
        <dbReference type="Proteomes" id="UP000292781"/>
    </source>
</evidence>
<dbReference type="GO" id="GO:0005886">
    <property type="term" value="C:plasma membrane"/>
    <property type="evidence" value="ECO:0007669"/>
    <property type="project" value="UniProtKB-SubCell"/>
</dbReference>
<comment type="function">
    <text evidence="13 16">Subunits I and II form the functional core of the enzyme complex. Electrons originating in cytochrome c are transferred via heme a and Cu(A) to the binuclear center formed by heme a3 and Cu(B).</text>
</comment>
<evidence type="ECO:0000256" key="17">
    <source>
        <dbReference type="SAM" id="Phobius"/>
    </source>
</evidence>
<dbReference type="GO" id="GO:0042773">
    <property type="term" value="P:ATP synthesis coupled electron transport"/>
    <property type="evidence" value="ECO:0007669"/>
    <property type="project" value="TreeGrafter"/>
</dbReference>
<evidence type="ECO:0000256" key="10">
    <source>
        <dbReference type="ARBA" id="ARBA00022989"/>
    </source>
</evidence>
<dbReference type="InterPro" id="IPR008972">
    <property type="entry name" value="Cupredoxin"/>
</dbReference>
<accession>A0A4Q9VIE5</accession>
<keyword evidence="18" id="KW-0732">Signal</keyword>
<evidence type="ECO:0000256" key="4">
    <source>
        <dbReference type="ARBA" id="ARBA00022448"/>
    </source>
</evidence>
<comment type="cofactor">
    <cofactor evidence="1">
        <name>heme</name>
        <dbReference type="ChEBI" id="CHEBI:30413"/>
    </cofactor>
</comment>
<dbReference type="AlphaFoldDB" id="A0A4Q9VIE5"/>
<dbReference type="EC" id="7.1.1.9" evidence="16"/>
<feature type="transmembrane region" description="Helical" evidence="17">
    <location>
        <begin position="94"/>
        <end position="116"/>
    </location>
</feature>
<dbReference type="Gene3D" id="2.60.40.420">
    <property type="entry name" value="Cupredoxins - blue copper proteins"/>
    <property type="match status" value="1"/>
</dbReference>
<keyword evidence="21" id="KW-0560">Oxidoreductase</keyword>
<keyword evidence="12 17" id="KW-0472">Membrane</keyword>
<comment type="cofactor">
    <cofactor evidence="16">
        <name>Cu cation</name>
        <dbReference type="ChEBI" id="CHEBI:23378"/>
    </cofactor>
    <text evidence="16">Binds a copper A center.</text>
</comment>
<reference evidence="21 22" key="1">
    <citation type="submission" date="2019-02" db="EMBL/GenBank/DDBJ databases">
        <title>Siculibacillus lacustris gen. nov., sp. nov., a new rosette-forming bacterium isolated from a freshwater crater lake (Lake St. Ana, Romania).</title>
        <authorList>
            <person name="Felfoldi T."/>
            <person name="Marton Z."/>
            <person name="Szabo A."/>
            <person name="Mentes A."/>
            <person name="Boka K."/>
            <person name="Marialigeti K."/>
            <person name="Mathe I."/>
            <person name="Koncz M."/>
            <person name="Schumann P."/>
            <person name="Toth E."/>
        </authorList>
    </citation>
    <scope>NUCLEOTIDE SEQUENCE [LARGE SCALE GENOMIC DNA]</scope>
    <source>
        <strain evidence="21 22">SA-279</strain>
    </source>
</reference>
<keyword evidence="9 15" id="KW-0249">Electron transport</keyword>
<evidence type="ECO:0000256" key="13">
    <source>
        <dbReference type="ARBA" id="ARBA00024688"/>
    </source>
</evidence>
<keyword evidence="4 15" id="KW-0813">Transport</keyword>
<evidence type="ECO:0000256" key="11">
    <source>
        <dbReference type="ARBA" id="ARBA00023008"/>
    </source>
</evidence>
<dbReference type="NCBIfam" id="TIGR02866">
    <property type="entry name" value="CoxB"/>
    <property type="match status" value="1"/>
</dbReference>